<dbReference type="Proteomes" id="UP000815325">
    <property type="component" value="Unassembled WGS sequence"/>
</dbReference>
<dbReference type="PANTHER" id="PTHR10900:SF77">
    <property type="entry name" value="FI19380P1"/>
    <property type="match status" value="1"/>
</dbReference>
<dbReference type="InterPro" id="IPR036378">
    <property type="entry name" value="FAS1_dom_sf"/>
</dbReference>
<feature type="domain" description="FAS1" evidence="1">
    <location>
        <begin position="333"/>
        <end position="504"/>
    </location>
</feature>
<dbReference type="Gene3D" id="2.30.180.10">
    <property type="entry name" value="FAS1 domain"/>
    <property type="match status" value="3"/>
</dbReference>
<dbReference type="EMBL" id="MU069576">
    <property type="protein sequence ID" value="KAF5838500.1"/>
    <property type="molecule type" value="Genomic_DNA"/>
</dbReference>
<organism evidence="2 3">
    <name type="scientific">Dunaliella salina</name>
    <name type="common">Green alga</name>
    <name type="synonym">Protococcus salinus</name>
    <dbReference type="NCBI Taxonomy" id="3046"/>
    <lineage>
        <taxon>Eukaryota</taxon>
        <taxon>Viridiplantae</taxon>
        <taxon>Chlorophyta</taxon>
        <taxon>core chlorophytes</taxon>
        <taxon>Chlorophyceae</taxon>
        <taxon>CS clade</taxon>
        <taxon>Chlamydomonadales</taxon>
        <taxon>Dunaliellaceae</taxon>
        <taxon>Dunaliella</taxon>
    </lineage>
</organism>
<evidence type="ECO:0000313" key="2">
    <source>
        <dbReference type="EMBL" id="KAF5838500.1"/>
    </source>
</evidence>
<reference evidence="2" key="1">
    <citation type="submission" date="2017-08" db="EMBL/GenBank/DDBJ databases">
        <authorList>
            <person name="Polle J.E."/>
            <person name="Barry K."/>
            <person name="Cushman J."/>
            <person name="Schmutz J."/>
            <person name="Tran D."/>
            <person name="Hathwaick L.T."/>
            <person name="Yim W.C."/>
            <person name="Jenkins J."/>
            <person name="Mckie-Krisberg Z.M."/>
            <person name="Prochnik S."/>
            <person name="Lindquist E."/>
            <person name="Dockter R.B."/>
            <person name="Adam C."/>
            <person name="Molina H."/>
            <person name="Bunkerborg J."/>
            <person name="Jin E."/>
            <person name="Buchheim M."/>
            <person name="Magnuson J."/>
        </authorList>
    </citation>
    <scope>NUCLEOTIDE SEQUENCE</scope>
    <source>
        <strain evidence="2">CCAP 19/18</strain>
    </source>
</reference>
<gene>
    <name evidence="2" type="ORF">DUNSADRAFT_2770</name>
</gene>
<protein>
    <recommendedName>
        <fullName evidence="1">FAS1 domain-containing protein</fullName>
    </recommendedName>
</protein>
<dbReference type="InterPro" id="IPR000782">
    <property type="entry name" value="FAS1_domain"/>
</dbReference>
<dbReference type="InterPro" id="IPR050904">
    <property type="entry name" value="Adhesion/Biosynth-related"/>
</dbReference>
<feature type="domain" description="FAS1" evidence="1">
    <location>
        <begin position="166"/>
        <end position="294"/>
    </location>
</feature>
<name>A0ABQ7GV55_DUNSA</name>
<dbReference type="PANTHER" id="PTHR10900">
    <property type="entry name" value="PERIOSTIN-RELATED"/>
    <property type="match status" value="1"/>
</dbReference>
<feature type="domain" description="FAS1" evidence="1">
    <location>
        <begin position="515"/>
        <end position="681"/>
    </location>
</feature>
<dbReference type="SUPFAM" id="SSF82153">
    <property type="entry name" value="FAS1 domain"/>
    <property type="match status" value="3"/>
</dbReference>
<dbReference type="PROSITE" id="PS50213">
    <property type="entry name" value="FAS1"/>
    <property type="match status" value="3"/>
</dbReference>
<evidence type="ECO:0000259" key="1">
    <source>
        <dbReference type="PROSITE" id="PS50213"/>
    </source>
</evidence>
<sequence length="883" mass="95525">MDGCSNERLWVQGLKVPENITRSIIDWVFPNGNGSSARHQSRPDAIFVRSIPGRPVHLDPSKTSDRNRGIHLVESKFCSNTNPFITSERAAAQHAHTVTRLKFRNTRNLNRNNKVTLHITFIALRSSASGVLLRTMGLQRALAVLAVLAIFAGVSKADDHDDKPINFLDYLSPEGRAGFSTFKGLYNAFADMDVKDALNGTGVDYKILVPNNTAFDSFFLYLKVRYLVPEFVNEVLKNHVIKEYPVEGTNENKTFATLAMNEPEVRLVFNENGEVVMAEPLDSPAVLRSMGIVFPFSFNTSAPGNSTVYFVNSVMLSQTVFDAYIGKAAPSLYAAVEKLSEEGAEVSLMLDTLNTDAAFAVKSTLSTTNGTLFVPNNAAVTELLNFLNVHSFPDLLATEGLRKMLQAILLHHFVPNDVISDSTVFPQSVTSALSTLEYVGDNDNLRLVSEGGNLEILHRDPYQTSSINATVVGLNSKYTTTNGYEVGVYGSETRGRVHIIDKVMLPIPGDGVGTLADFASSAPSNQTYDTFRSALEVVGGDARDAVYGPKLRGVVFMPSDAAFQQLLQTPSLAETGLTLDRLLETPSLVEKILHAHVILDNVIQDSGSYTTLAGVDVNVTLDNDGYITKFGRTSGPIDGFPNEAKVDAYTEQQTANGHIAQSTYGGLTASNGRIFFVDQVIISRLAIDTVVNLVSPAGDSWKLIAPGGAENFSITDFILPQEIRDLFGGGRSFVGFLPNNQAFSSLANDAGVEVTNLATTLESNGDLTLAMLNSYIVMDETDLAENTPYDTRNPDVMLIKTAYGISLQEKGRGRKLLAAHTGSIIGNPNRYLNGQTLYYLSSAPLTPNLQARIGSALFNGASAPSAPMLLTLLTAIAAALMAL</sequence>
<proteinExistence type="predicted"/>
<dbReference type="SMART" id="SM00554">
    <property type="entry name" value="FAS1"/>
    <property type="match status" value="3"/>
</dbReference>
<keyword evidence="3" id="KW-1185">Reference proteome</keyword>
<accession>A0ABQ7GV55</accession>
<dbReference type="Pfam" id="PF02469">
    <property type="entry name" value="Fasciclin"/>
    <property type="match status" value="2"/>
</dbReference>
<evidence type="ECO:0000313" key="3">
    <source>
        <dbReference type="Proteomes" id="UP000815325"/>
    </source>
</evidence>
<comment type="caution">
    <text evidence="2">The sequence shown here is derived from an EMBL/GenBank/DDBJ whole genome shotgun (WGS) entry which is preliminary data.</text>
</comment>